<evidence type="ECO:0000313" key="7">
    <source>
        <dbReference type="Proteomes" id="UP000646365"/>
    </source>
</evidence>
<evidence type="ECO:0000259" key="5">
    <source>
        <dbReference type="PROSITE" id="PS50949"/>
    </source>
</evidence>
<protein>
    <submittedName>
        <fullName evidence="6">GntR family transcriptional regulator</fullName>
    </submittedName>
</protein>
<name>A0A8J3E1G1_9PROT</name>
<keyword evidence="1" id="KW-0805">Transcription regulation</keyword>
<keyword evidence="2" id="KW-0238">DNA-binding</keyword>
<evidence type="ECO:0000256" key="4">
    <source>
        <dbReference type="SAM" id="MobiDB-lite"/>
    </source>
</evidence>
<dbReference type="Pfam" id="PF07729">
    <property type="entry name" value="FCD"/>
    <property type="match status" value="1"/>
</dbReference>
<dbReference type="InterPro" id="IPR011711">
    <property type="entry name" value="GntR_C"/>
</dbReference>
<dbReference type="PANTHER" id="PTHR43537:SF51">
    <property type="entry name" value="HTH-TYPE TRANSCRIPTIONAL REGULATOR LGOR-RELATED"/>
    <property type="match status" value="1"/>
</dbReference>
<feature type="domain" description="HTH gntR-type" evidence="5">
    <location>
        <begin position="19"/>
        <end position="86"/>
    </location>
</feature>
<gene>
    <name evidence="6" type="ORF">GCM10011611_04070</name>
</gene>
<keyword evidence="3" id="KW-0804">Transcription</keyword>
<proteinExistence type="predicted"/>
<dbReference type="InterPro" id="IPR036390">
    <property type="entry name" value="WH_DNA-bd_sf"/>
</dbReference>
<dbReference type="InterPro" id="IPR036388">
    <property type="entry name" value="WH-like_DNA-bd_sf"/>
</dbReference>
<dbReference type="PROSITE" id="PS50949">
    <property type="entry name" value="HTH_GNTR"/>
    <property type="match status" value="1"/>
</dbReference>
<dbReference type="PRINTS" id="PR00035">
    <property type="entry name" value="HTHGNTR"/>
</dbReference>
<dbReference type="SMART" id="SM00345">
    <property type="entry name" value="HTH_GNTR"/>
    <property type="match status" value="1"/>
</dbReference>
<dbReference type="EMBL" id="BMJQ01000001">
    <property type="protein sequence ID" value="GGF01753.1"/>
    <property type="molecule type" value="Genomic_DNA"/>
</dbReference>
<reference evidence="6" key="1">
    <citation type="journal article" date="2014" name="Int. J. Syst. Evol. Microbiol.">
        <title>Complete genome sequence of Corynebacterium casei LMG S-19264T (=DSM 44701T), isolated from a smear-ripened cheese.</title>
        <authorList>
            <consortium name="US DOE Joint Genome Institute (JGI-PGF)"/>
            <person name="Walter F."/>
            <person name="Albersmeier A."/>
            <person name="Kalinowski J."/>
            <person name="Ruckert C."/>
        </authorList>
    </citation>
    <scope>NUCLEOTIDE SEQUENCE</scope>
    <source>
        <strain evidence="6">CGMCC 1.15725</strain>
    </source>
</reference>
<dbReference type="GO" id="GO:0003700">
    <property type="term" value="F:DNA-binding transcription factor activity"/>
    <property type="evidence" value="ECO:0007669"/>
    <property type="project" value="InterPro"/>
</dbReference>
<evidence type="ECO:0000313" key="6">
    <source>
        <dbReference type="EMBL" id="GGF01753.1"/>
    </source>
</evidence>
<dbReference type="SUPFAM" id="SSF48008">
    <property type="entry name" value="GntR ligand-binding domain-like"/>
    <property type="match status" value="1"/>
</dbReference>
<dbReference type="Gene3D" id="1.10.10.10">
    <property type="entry name" value="Winged helix-like DNA-binding domain superfamily/Winged helix DNA-binding domain"/>
    <property type="match status" value="1"/>
</dbReference>
<dbReference type="Gene3D" id="1.20.120.530">
    <property type="entry name" value="GntR ligand-binding domain-like"/>
    <property type="match status" value="1"/>
</dbReference>
<dbReference type="RefSeq" id="WP_189041913.1">
    <property type="nucleotide sequence ID" value="NZ_BMJQ01000001.1"/>
</dbReference>
<dbReference type="InterPro" id="IPR008920">
    <property type="entry name" value="TF_FadR/GntR_C"/>
</dbReference>
<evidence type="ECO:0000256" key="2">
    <source>
        <dbReference type="ARBA" id="ARBA00023125"/>
    </source>
</evidence>
<sequence>MEPRTNENWHDGWTIDRHRSIKLQVYGVLRQAIVGARLPPGRGLSEKDLAELLGVSRTPVREALSKLADEGLVVILPQSGSFVAPLSYTGVIDAQYIRELLECGVVADLARRITAEDLAHLSDLVLAQKRAVEAGDLAGFHGLDEAFHRTLAHQSGHPSVWTAIDQAKVQIDRVRRLSLPDPGRPAVAIAQHEAILAALTARDVRAAGAAMRRHLREVLKILDELRGRAPGFFLPGGEDDPPPAPRPPRRTAGRRRAPVRNGYRFGALS</sequence>
<accession>A0A8J3E1G1</accession>
<dbReference type="AlphaFoldDB" id="A0A8J3E1G1"/>
<dbReference type="GO" id="GO:0003677">
    <property type="term" value="F:DNA binding"/>
    <property type="evidence" value="ECO:0007669"/>
    <property type="project" value="UniProtKB-KW"/>
</dbReference>
<dbReference type="InterPro" id="IPR000524">
    <property type="entry name" value="Tscrpt_reg_HTH_GntR"/>
</dbReference>
<evidence type="ECO:0000256" key="3">
    <source>
        <dbReference type="ARBA" id="ARBA00023163"/>
    </source>
</evidence>
<reference evidence="6" key="2">
    <citation type="submission" date="2020-09" db="EMBL/GenBank/DDBJ databases">
        <authorList>
            <person name="Sun Q."/>
            <person name="Zhou Y."/>
        </authorList>
    </citation>
    <scope>NUCLEOTIDE SEQUENCE</scope>
    <source>
        <strain evidence="6">CGMCC 1.15725</strain>
    </source>
</reference>
<feature type="region of interest" description="Disordered" evidence="4">
    <location>
        <begin position="232"/>
        <end position="269"/>
    </location>
</feature>
<evidence type="ECO:0000256" key="1">
    <source>
        <dbReference type="ARBA" id="ARBA00023015"/>
    </source>
</evidence>
<feature type="compositionally biased region" description="Basic residues" evidence="4">
    <location>
        <begin position="247"/>
        <end position="258"/>
    </location>
</feature>
<dbReference type="Pfam" id="PF00392">
    <property type="entry name" value="GntR"/>
    <property type="match status" value="1"/>
</dbReference>
<dbReference type="Proteomes" id="UP000646365">
    <property type="component" value="Unassembled WGS sequence"/>
</dbReference>
<comment type="caution">
    <text evidence="6">The sequence shown here is derived from an EMBL/GenBank/DDBJ whole genome shotgun (WGS) entry which is preliminary data.</text>
</comment>
<dbReference type="PANTHER" id="PTHR43537">
    <property type="entry name" value="TRANSCRIPTIONAL REGULATOR, GNTR FAMILY"/>
    <property type="match status" value="1"/>
</dbReference>
<dbReference type="SMART" id="SM00895">
    <property type="entry name" value="FCD"/>
    <property type="match status" value="1"/>
</dbReference>
<organism evidence="6 7">
    <name type="scientific">Aliidongia dinghuensis</name>
    <dbReference type="NCBI Taxonomy" id="1867774"/>
    <lineage>
        <taxon>Bacteria</taxon>
        <taxon>Pseudomonadati</taxon>
        <taxon>Pseudomonadota</taxon>
        <taxon>Alphaproteobacteria</taxon>
        <taxon>Rhodospirillales</taxon>
        <taxon>Dongiaceae</taxon>
        <taxon>Aliidongia</taxon>
    </lineage>
</organism>
<dbReference type="CDD" id="cd07377">
    <property type="entry name" value="WHTH_GntR"/>
    <property type="match status" value="1"/>
</dbReference>
<dbReference type="SUPFAM" id="SSF46785">
    <property type="entry name" value="Winged helix' DNA-binding domain"/>
    <property type="match status" value="1"/>
</dbReference>
<keyword evidence="7" id="KW-1185">Reference proteome</keyword>